<feature type="transmembrane region" description="Helical" evidence="5">
    <location>
        <begin position="6"/>
        <end position="31"/>
    </location>
</feature>
<keyword evidence="2 5" id="KW-0812">Transmembrane</keyword>
<evidence type="ECO:0000256" key="3">
    <source>
        <dbReference type="ARBA" id="ARBA00022989"/>
    </source>
</evidence>
<evidence type="ECO:0000256" key="1">
    <source>
        <dbReference type="ARBA" id="ARBA00004127"/>
    </source>
</evidence>
<comment type="subcellular location">
    <subcellularLocation>
        <location evidence="1">Endomembrane system</location>
        <topology evidence="1">Multi-pass membrane protein</topology>
    </subcellularLocation>
</comment>
<sequence length="185" mass="20994">MNTHTLTASVLLRILFWLVLLLGGLALGFYLDRQFFPQALTSLPWHLASAFLGLMLLRLIFRVARNTGRTLARFGRDGDLPRLETNRLVTRGPYGCMRHPMHMGLLPMPLALALLAGSPSFIVFVAPLEMALMVLLVLLLEEREALHKFGEAYREYRRQVPAFSLRPSCLKLLLQPVRARQSNED</sequence>
<dbReference type="GO" id="GO:0012505">
    <property type="term" value="C:endomembrane system"/>
    <property type="evidence" value="ECO:0007669"/>
    <property type="project" value="UniProtKB-SubCell"/>
</dbReference>
<keyword evidence="4 5" id="KW-0472">Membrane</keyword>
<gene>
    <name evidence="6" type="ORF">ENJ12_09510</name>
</gene>
<keyword evidence="3 5" id="KW-1133">Transmembrane helix</keyword>
<organism evidence="6">
    <name type="scientific">Thiolapillus brandeum</name>
    <dbReference type="NCBI Taxonomy" id="1076588"/>
    <lineage>
        <taxon>Bacteria</taxon>
        <taxon>Pseudomonadati</taxon>
        <taxon>Pseudomonadota</taxon>
        <taxon>Gammaproteobacteria</taxon>
        <taxon>Chromatiales</taxon>
        <taxon>Sedimenticolaceae</taxon>
        <taxon>Thiolapillus</taxon>
    </lineage>
</organism>
<evidence type="ECO:0000256" key="2">
    <source>
        <dbReference type="ARBA" id="ARBA00022692"/>
    </source>
</evidence>
<accession>A0A831RZF0</accession>
<dbReference type="EMBL" id="DRLF01000328">
    <property type="protein sequence ID" value="HEC07078.1"/>
    <property type="molecule type" value="Genomic_DNA"/>
</dbReference>
<dbReference type="Proteomes" id="UP000886339">
    <property type="component" value="Unassembled WGS sequence"/>
</dbReference>
<dbReference type="Pfam" id="PF04191">
    <property type="entry name" value="PEMT"/>
    <property type="match status" value="1"/>
</dbReference>
<evidence type="ECO:0000256" key="4">
    <source>
        <dbReference type="ARBA" id="ARBA00023136"/>
    </source>
</evidence>
<protein>
    <submittedName>
        <fullName evidence="6">Isoprenylcysteine carboxylmethyltransferase family protein</fullName>
    </submittedName>
</protein>
<reference evidence="6" key="1">
    <citation type="journal article" date="2020" name="mSystems">
        <title>Genome- and Community-Level Interaction Insights into Carbon Utilization and Element Cycling Functions of Hydrothermarchaeota in Hydrothermal Sediment.</title>
        <authorList>
            <person name="Zhou Z."/>
            <person name="Liu Y."/>
            <person name="Xu W."/>
            <person name="Pan J."/>
            <person name="Luo Z.H."/>
            <person name="Li M."/>
        </authorList>
    </citation>
    <scope>NUCLEOTIDE SEQUENCE [LARGE SCALE GENOMIC DNA]</scope>
    <source>
        <strain evidence="6">HyVt-458</strain>
    </source>
</reference>
<evidence type="ECO:0000256" key="5">
    <source>
        <dbReference type="SAM" id="Phobius"/>
    </source>
</evidence>
<proteinExistence type="predicted"/>
<dbReference type="InterPro" id="IPR007318">
    <property type="entry name" value="Phopholipid_MeTrfase"/>
</dbReference>
<feature type="transmembrane region" description="Helical" evidence="5">
    <location>
        <begin position="43"/>
        <end position="61"/>
    </location>
</feature>
<feature type="transmembrane region" description="Helical" evidence="5">
    <location>
        <begin position="110"/>
        <end position="140"/>
    </location>
</feature>
<dbReference type="Gene3D" id="1.20.120.1630">
    <property type="match status" value="1"/>
</dbReference>
<comment type="caution">
    <text evidence="6">The sequence shown here is derived from an EMBL/GenBank/DDBJ whole genome shotgun (WGS) entry which is preliminary data.</text>
</comment>
<evidence type="ECO:0000313" key="6">
    <source>
        <dbReference type="EMBL" id="HEC07078.1"/>
    </source>
</evidence>
<name>A0A831RZF0_9GAMM</name>
<dbReference type="AlphaFoldDB" id="A0A831RZF0"/>